<dbReference type="Gene3D" id="3.10.50.40">
    <property type="match status" value="2"/>
</dbReference>
<dbReference type="InterPro" id="IPR027304">
    <property type="entry name" value="Trigger_fact/SurA_dom_sf"/>
</dbReference>
<dbReference type="EMBL" id="DSDK01000625">
    <property type="protein sequence ID" value="HDR52201.1"/>
    <property type="molecule type" value="Genomic_DNA"/>
</dbReference>
<dbReference type="Proteomes" id="UP000886047">
    <property type="component" value="Unassembled WGS sequence"/>
</dbReference>
<protein>
    <submittedName>
        <fullName evidence="4">Peptidylprolyl isomerase</fullName>
    </submittedName>
</protein>
<dbReference type="PANTHER" id="PTHR47637">
    <property type="entry name" value="CHAPERONE SURA"/>
    <property type="match status" value="1"/>
</dbReference>
<evidence type="ECO:0000256" key="1">
    <source>
        <dbReference type="ARBA" id="ARBA00022729"/>
    </source>
</evidence>
<dbReference type="SUPFAM" id="SSF54534">
    <property type="entry name" value="FKBP-like"/>
    <property type="match status" value="2"/>
</dbReference>
<comment type="caution">
    <text evidence="4">The sequence shown here is derived from an EMBL/GenBank/DDBJ whole genome shotgun (WGS) entry which is preliminary data.</text>
</comment>
<dbReference type="PANTHER" id="PTHR47637:SF1">
    <property type="entry name" value="CHAPERONE SURA"/>
    <property type="match status" value="1"/>
</dbReference>
<proteinExistence type="predicted"/>
<evidence type="ECO:0000256" key="2">
    <source>
        <dbReference type="PROSITE-ProRule" id="PRU00278"/>
    </source>
</evidence>
<name>A0A831LX84_9BACT</name>
<dbReference type="InterPro" id="IPR000297">
    <property type="entry name" value="PPIase_PpiC"/>
</dbReference>
<keyword evidence="2" id="KW-0697">Rotamase</keyword>
<organism evidence="4">
    <name type="scientific">Mariniphaga anaerophila</name>
    <dbReference type="NCBI Taxonomy" id="1484053"/>
    <lineage>
        <taxon>Bacteria</taxon>
        <taxon>Pseudomonadati</taxon>
        <taxon>Bacteroidota</taxon>
        <taxon>Bacteroidia</taxon>
        <taxon>Marinilabiliales</taxon>
        <taxon>Prolixibacteraceae</taxon>
        <taxon>Mariniphaga</taxon>
    </lineage>
</organism>
<feature type="non-terminal residue" evidence="4">
    <location>
        <position position="1"/>
    </location>
</feature>
<sequence length="342" mass="39118">FGSERAVENFFKKPIADIRAEMRQVIRDQLMSSQMQNKIVQDVTVTPSEVRQFYRNLPEEEIPTIPTQYEYAQITLRPEISLEEDNRVKAELRELKRRIEEGTSFAAMAVMYSEGPSANIGGEIGFQGRAQLDPEYAAAAFNLKGDRISNVVKSQFGYHIIQLIDRRGDKVNTRHILMTPKISIEAKEQAMNRLDSLANLIRRGEISFADAAARFSNDKNTRNNGGLAINPSTLSSKFTVEQLDGNISKVLSTMRIGEISDPFESIDQESRQPVFKIVKLIDKIDSHKANLQNDYQQLADLFLAQKRQKVLEKWISDKQAQTYIRIDNTYANCNFEFDNWIK</sequence>
<dbReference type="AlphaFoldDB" id="A0A831LX84"/>
<accession>A0A831LX84</accession>
<gene>
    <name evidence="4" type="ORF">ENN90_11380</name>
</gene>
<feature type="domain" description="PpiC" evidence="3">
    <location>
        <begin position="168"/>
        <end position="265"/>
    </location>
</feature>
<dbReference type="SUPFAM" id="SSF109998">
    <property type="entry name" value="Triger factor/SurA peptide-binding domain-like"/>
    <property type="match status" value="1"/>
</dbReference>
<dbReference type="InterPro" id="IPR046357">
    <property type="entry name" value="PPIase_dom_sf"/>
</dbReference>
<keyword evidence="2 4" id="KW-0413">Isomerase</keyword>
<keyword evidence="1" id="KW-0732">Signal</keyword>
<dbReference type="GO" id="GO:0003755">
    <property type="term" value="F:peptidyl-prolyl cis-trans isomerase activity"/>
    <property type="evidence" value="ECO:0007669"/>
    <property type="project" value="UniProtKB-KW"/>
</dbReference>
<dbReference type="PROSITE" id="PS50198">
    <property type="entry name" value="PPIC_PPIASE_2"/>
    <property type="match status" value="2"/>
</dbReference>
<feature type="domain" description="PpiC" evidence="3">
    <location>
        <begin position="66"/>
        <end position="165"/>
    </location>
</feature>
<evidence type="ECO:0000313" key="4">
    <source>
        <dbReference type="EMBL" id="HDR52201.1"/>
    </source>
</evidence>
<dbReference type="InterPro" id="IPR050280">
    <property type="entry name" value="OMP_Chaperone_SurA"/>
</dbReference>
<dbReference type="Pfam" id="PF00639">
    <property type="entry name" value="Rotamase"/>
    <property type="match status" value="2"/>
</dbReference>
<reference evidence="4" key="1">
    <citation type="journal article" date="2020" name="mSystems">
        <title>Genome- and Community-Level Interaction Insights into Carbon Utilization and Element Cycling Functions of Hydrothermarchaeota in Hydrothermal Sediment.</title>
        <authorList>
            <person name="Zhou Z."/>
            <person name="Liu Y."/>
            <person name="Xu W."/>
            <person name="Pan J."/>
            <person name="Luo Z.H."/>
            <person name="Li M."/>
        </authorList>
    </citation>
    <scope>NUCLEOTIDE SEQUENCE [LARGE SCALE GENOMIC DNA]</scope>
    <source>
        <strain evidence="4">SpSt-1217</strain>
    </source>
</reference>
<evidence type="ECO:0000259" key="3">
    <source>
        <dbReference type="PROSITE" id="PS50198"/>
    </source>
</evidence>